<dbReference type="EMBL" id="JACHFD010000020">
    <property type="protein sequence ID" value="MBB5353136.1"/>
    <property type="molecule type" value="Genomic_DNA"/>
</dbReference>
<organism evidence="2 3">
    <name type="scientific">Haloferula luteola</name>
    <dbReference type="NCBI Taxonomy" id="595692"/>
    <lineage>
        <taxon>Bacteria</taxon>
        <taxon>Pseudomonadati</taxon>
        <taxon>Verrucomicrobiota</taxon>
        <taxon>Verrucomicrobiia</taxon>
        <taxon>Verrucomicrobiales</taxon>
        <taxon>Verrucomicrobiaceae</taxon>
        <taxon>Haloferula</taxon>
    </lineage>
</organism>
<comment type="caution">
    <text evidence="2">The sequence shown here is derived from an EMBL/GenBank/DDBJ whole genome shotgun (WGS) entry which is preliminary data.</text>
</comment>
<name>A0A840V7W2_9BACT</name>
<evidence type="ECO:0000313" key="3">
    <source>
        <dbReference type="Proteomes" id="UP000557717"/>
    </source>
</evidence>
<accession>A0A840V7W2</accession>
<evidence type="ECO:0000256" key="1">
    <source>
        <dbReference type="SAM" id="MobiDB-lite"/>
    </source>
</evidence>
<feature type="region of interest" description="Disordered" evidence="1">
    <location>
        <begin position="1"/>
        <end position="52"/>
    </location>
</feature>
<feature type="region of interest" description="Disordered" evidence="1">
    <location>
        <begin position="216"/>
        <end position="243"/>
    </location>
</feature>
<evidence type="ECO:0000313" key="2">
    <source>
        <dbReference type="EMBL" id="MBB5353136.1"/>
    </source>
</evidence>
<sequence length="243" mass="27082">MPPTLTWELGQAREPRRRSQHPSCSSSHPQHREIRAAAESISPLKPGFSPSFPQKVRIPASIPFTHRSSSRRRPIDDSFGPNRLRTLRIPATSKWPNRKQLATQVPPTIPIIKAIVPGPWSAKISYPIQPMGKDSTLITPSAHPIQNAPKSVLTFITHQQNNHPIDNTIETHPPAVGTLIPDFILRQNFRTQPQTGSGLQRPAGFLKQLMNATISKTKIRRDSQKYPPVRPPPTSSRNPHLAG</sequence>
<proteinExistence type="predicted"/>
<dbReference type="Proteomes" id="UP000557717">
    <property type="component" value="Unassembled WGS sequence"/>
</dbReference>
<keyword evidence="3" id="KW-1185">Reference proteome</keyword>
<reference evidence="2 3" key="1">
    <citation type="submission" date="2020-08" db="EMBL/GenBank/DDBJ databases">
        <title>Genomic Encyclopedia of Type Strains, Phase IV (KMG-IV): sequencing the most valuable type-strain genomes for metagenomic binning, comparative biology and taxonomic classification.</title>
        <authorList>
            <person name="Goeker M."/>
        </authorList>
    </citation>
    <scope>NUCLEOTIDE SEQUENCE [LARGE SCALE GENOMIC DNA]</scope>
    <source>
        <strain evidence="2 3">YC6886</strain>
    </source>
</reference>
<dbReference type="AlphaFoldDB" id="A0A840V7W2"/>
<protein>
    <submittedName>
        <fullName evidence="2">Uncharacterized protein</fullName>
    </submittedName>
</protein>
<gene>
    <name evidence="2" type="ORF">HNR46_003389</name>
</gene>